<feature type="domain" description="ABC transporter" evidence="13">
    <location>
        <begin position="794"/>
        <end position="1031"/>
    </location>
</feature>
<feature type="transmembrane region" description="Helical" evidence="11">
    <location>
        <begin position="1306"/>
        <end position="1328"/>
    </location>
</feature>
<evidence type="ECO:0000313" key="15">
    <source>
        <dbReference type="Proteomes" id="UP001363151"/>
    </source>
</evidence>
<dbReference type="PROSITE" id="PS00211">
    <property type="entry name" value="ABC_TRANSPORTER_1"/>
    <property type="match status" value="1"/>
</dbReference>
<comment type="caution">
    <text evidence="14">The sequence shown here is derived from an EMBL/GenBank/DDBJ whole genome shotgun (WGS) entry which is preliminary data.</text>
</comment>
<feature type="region of interest" description="Disordered" evidence="10">
    <location>
        <begin position="1075"/>
        <end position="1103"/>
    </location>
</feature>
<feature type="transmembrane region" description="Helical" evidence="11">
    <location>
        <begin position="1348"/>
        <end position="1372"/>
    </location>
</feature>
<feature type="transmembrane region" description="Helical" evidence="11">
    <location>
        <begin position="1456"/>
        <end position="1481"/>
    </location>
</feature>
<feature type="transmembrane region" description="Helical" evidence="11">
    <location>
        <begin position="513"/>
        <end position="534"/>
    </location>
</feature>
<dbReference type="InterPro" id="IPR003439">
    <property type="entry name" value="ABC_transporter-like_ATP-bd"/>
</dbReference>
<dbReference type="SUPFAM" id="SSF52540">
    <property type="entry name" value="P-loop containing nucleoside triphosphate hydrolases"/>
    <property type="match status" value="2"/>
</dbReference>
<dbReference type="SMART" id="SM00382">
    <property type="entry name" value="AAA"/>
    <property type="match status" value="2"/>
</dbReference>
<keyword evidence="5" id="KW-0677">Repeat</keyword>
<feature type="transmembrane region" description="Helical" evidence="11">
    <location>
        <begin position="434"/>
        <end position="453"/>
    </location>
</feature>
<evidence type="ECO:0000256" key="5">
    <source>
        <dbReference type="ARBA" id="ARBA00022737"/>
    </source>
</evidence>
<proteinExistence type="inferred from homology"/>
<keyword evidence="8 11" id="KW-1133">Transmembrane helix</keyword>
<evidence type="ECO:0000256" key="1">
    <source>
        <dbReference type="ARBA" id="ARBA00004141"/>
    </source>
</evidence>
<dbReference type="PANTHER" id="PTHR19229">
    <property type="entry name" value="ATP-BINDING CASSETTE TRANSPORTER SUBFAMILY A ABCA"/>
    <property type="match status" value="1"/>
</dbReference>
<accession>A0ABR1FM75</accession>
<keyword evidence="4 11" id="KW-0812">Transmembrane</keyword>
<dbReference type="Pfam" id="PF00005">
    <property type="entry name" value="ABC_tran"/>
    <property type="match status" value="2"/>
</dbReference>
<dbReference type="Gene3D" id="3.40.50.300">
    <property type="entry name" value="P-loop containing nucleotide triphosphate hydrolases"/>
    <property type="match status" value="2"/>
</dbReference>
<evidence type="ECO:0000256" key="9">
    <source>
        <dbReference type="ARBA" id="ARBA00023136"/>
    </source>
</evidence>
<feature type="transmembrane region" description="Helical" evidence="11">
    <location>
        <begin position="1546"/>
        <end position="1567"/>
    </location>
</feature>
<evidence type="ECO:0000313" key="14">
    <source>
        <dbReference type="EMBL" id="KAK7233399.1"/>
    </source>
</evidence>
<feature type="signal peptide" evidence="12">
    <location>
        <begin position="1"/>
        <end position="19"/>
    </location>
</feature>
<feature type="region of interest" description="Disordered" evidence="10">
    <location>
        <begin position="1615"/>
        <end position="1641"/>
    </location>
</feature>
<dbReference type="PANTHER" id="PTHR19229:SF36">
    <property type="entry name" value="ATP-BINDING CASSETTE SUB-FAMILY A MEMBER 2"/>
    <property type="match status" value="1"/>
</dbReference>
<comment type="subcellular location">
    <subcellularLocation>
        <location evidence="1">Membrane</location>
        <topology evidence="1">Multi-pass membrane protein</topology>
    </subcellularLocation>
</comment>
<evidence type="ECO:0000256" key="3">
    <source>
        <dbReference type="ARBA" id="ARBA00022448"/>
    </source>
</evidence>
<feature type="compositionally biased region" description="Basic residues" evidence="10">
    <location>
        <begin position="1624"/>
        <end position="1633"/>
    </location>
</feature>
<evidence type="ECO:0000256" key="11">
    <source>
        <dbReference type="SAM" id="Phobius"/>
    </source>
</evidence>
<evidence type="ECO:0000256" key="10">
    <source>
        <dbReference type="SAM" id="MobiDB-lite"/>
    </source>
</evidence>
<dbReference type="EMBL" id="JBBJCI010000360">
    <property type="protein sequence ID" value="KAK7233399.1"/>
    <property type="molecule type" value="Genomic_DNA"/>
</dbReference>
<keyword evidence="15" id="KW-1185">Reference proteome</keyword>
<keyword evidence="6" id="KW-0547">Nucleotide-binding</keyword>
<dbReference type="Pfam" id="PF12698">
    <property type="entry name" value="ABC2_membrane_3"/>
    <property type="match status" value="2"/>
</dbReference>
<evidence type="ECO:0000256" key="6">
    <source>
        <dbReference type="ARBA" id="ARBA00022741"/>
    </source>
</evidence>
<feature type="chain" id="PRO_5047324663" evidence="12">
    <location>
        <begin position="20"/>
        <end position="2098"/>
    </location>
</feature>
<evidence type="ECO:0000256" key="7">
    <source>
        <dbReference type="ARBA" id="ARBA00022840"/>
    </source>
</evidence>
<feature type="compositionally biased region" description="Low complexity" evidence="10">
    <location>
        <begin position="1084"/>
        <end position="1093"/>
    </location>
</feature>
<protein>
    <submittedName>
        <fullName evidence="14">ABC transporter</fullName>
    </submittedName>
</protein>
<dbReference type="PROSITE" id="PS50893">
    <property type="entry name" value="ABC_TRANSPORTER_2"/>
    <property type="match status" value="2"/>
</dbReference>
<reference evidence="14 15" key="1">
    <citation type="submission" date="2024-03" db="EMBL/GenBank/DDBJ databases">
        <title>Aureococcus anophagefferens CCMP1851 and Kratosvirus quantuckense: Draft genome of a second virus-susceptible host strain in the model system.</title>
        <authorList>
            <person name="Chase E."/>
            <person name="Truchon A.R."/>
            <person name="Schepens W."/>
            <person name="Wilhelm S.W."/>
        </authorList>
    </citation>
    <scope>NUCLEOTIDE SEQUENCE [LARGE SCALE GENOMIC DNA]</scope>
    <source>
        <strain evidence="14 15">CCMP1851</strain>
    </source>
</reference>
<dbReference type="InterPro" id="IPR003593">
    <property type="entry name" value="AAA+_ATPase"/>
</dbReference>
<feature type="transmembrane region" description="Helical" evidence="11">
    <location>
        <begin position="210"/>
        <end position="234"/>
    </location>
</feature>
<evidence type="ECO:0000259" key="13">
    <source>
        <dbReference type="PROSITE" id="PS50893"/>
    </source>
</evidence>
<name>A0ABR1FM75_AURAN</name>
<feature type="domain" description="ABC transporter" evidence="13">
    <location>
        <begin position="1665"/>
        <end position="1900"/>
    </location>
</feature>
<comment type="similarity">
    <text evidence="2">Belongs to the ABC transporter superfamily. ABCA family.</text>
</comment>
<feature type="transmembrane region" description="Helical" evidence="11">
    <location>
        <begin position="1502"/>
        <end position="1526"/>
    </location>
</feature>
<organism evidence="14 15">
    <name type="scientific">Aureococcus anophagefferens</name>
    <name type="common">Harmful bloom alga</name>
    <dbReference type="NCBI Taxonomy" id="44056"/>
    <lineage>
        <taxon>Eukaryota</taxon>
        <taxon>Sar</taxon>
        <taxon>Stramenopiles</taxon>
        <taxon>Ochrophyta</taxon>
        <taxon>Pelagophyceae</taxon>
        <taxon>Pelagomonadales</taxon>
        <taxon>Pelagomonadaceae</taxon>
        <taxon>Aureococcus</taxon>
    </lineage>
</organism>
<dbReference type="InterPro" id="IPR027417">
    <property type="entry name" value="P-loop_NTPase"/>
</dbReference>
<keyword evidence="9 11" id="KW-0472">Membrane</keyword>
<gene>
    <name evidence="14" type="ORF">SO694_00105025</name>
</gene>
<dbReference type="InterPro" id="IPR017871">
    <property type="entry name" value="ABC_transporter-like_CS"/>
</dbReference>
<evidence type="ECO:0000256" key="8">
    <source>
        <dbReference type="ARBA" id="ARBA00022989"/>
    </source>
</evidence>
<sequence>MITTHILLALLPAAAYGAASDCEFRREAGWTDFDEEFEDGHTYMWLGLSRDDGCADLHCDAATGALWLAVHHRFGVKETEPTSKGHKVSRSSYCMVLAEDGRYARYGRAQMKQREERFMWRERRRENWQDVGPAVPASETTEVLVASDWGADQYASCLYDYCETTCDALAARDAGTADAAAYDDLFSRLTTGTENIDAAPKSCFDDDEDWWWYFGWITTAHAFWIVGCACSVLLPWYLGCSVSNACCPLFAQLNALRNEFADSCPCLHRWLTFCCVRCCVWFSSVCACCACCCGRKKDARTADDAAPSEAANARDLELVVTMQPEAGDAAAGPVAASTRARGAALEARSAGPQFKLLLWKIATVKKRDGAGLFKQLLCPALTFAVIWMLYVTAGITGMSPSARWNKNNMNYARKDGEMHDYDKGQFLSHGMLELFLGFLGFIPFVQVVAVSIVNEHQAKLVEAMKMAGLRPPVYWLANFVAEGVACGGVAALLVAVVAAPGLFRFAGHATNPFLVLLGLHWIYLIALVSVAFAATALVPSGFVASLFAVLSQVSGLVCYFVGAWQKTDSGSVVSTSIWTKSVAIQRWYALNPQWAYQLIVHSFMSNRAKHCRVTASLAGVEDFASHAYECTWRDMNVDDAKSDAKRELAAWLVDAGAYCANRVYDYSYSYEDPGAAEGLAEAACAVSGPFSKHRSFYYKSDEGPWWPRPQWTGSLFGMLLLDIVLFLVLAWYFSQCVPWSEYGTPKPWYFPLQPSYWCAKKPKEEVTDEEEAHDPAAGFPEAYEPLGGGKAAVVRVRNLRKTFGDFRAVDGVSFDMVESEIFCLLGHNGAGKTTTISMLSGLTPPDRAAAGAPPAAAVYGFDVGDADAMRDLRRNLGVCPQHDILFQHLTLEEHVAFFGRLKGKSKDAAERDAAALLRVFHLGDRSHHLGSELSGGQKRKLSVSIALSGHSKFVVLDEPTAGMDPVARREFWTLLRSVRLRRALLLTTHHMDEAEALGDRVAIMASGRVKADGSIDFLKRRFGSGYRLAFRCGDRVAAERAVLEAVPGATAEDLTEAAHLGIHDAANAARFERLRSESRERSGSYDSPRSSPRTPRRTLEDEASAVSPLLGAADRAEVEADALAFDVAFGDRDRLPALFDALRNLEKPPTDVAFSSTTLEDVFLAVGEDQAVHNITKVNSQRSSYDLYAEAAADDGVADEPRGWSLGRHLGAVAGLRLRLARNDCAVLLWPLMVVEAAAAALAKPVLGARTSLPPLAALRAKYVGGGRAPVVCLVPALTSLVLCALMQRGKLVVGKNPKWSELPNVLVAMGLGLVWMLVPGLLAEPIVRERKLRLRNLLAVSGLDVRAYWLGSVLGDALPLALGVGVAWLALGAYHISYRVEQHTPKMVLNGTRYDYFCDPASGYWDDDFCQDESFDRREWLETSWLFAVYPCFVLALLGFAHFGSYAFADPNVCVGAFPVIVLGLVIVPLILVIFLALAFGGLMPGGDASQLFTWNYAEMIAAYAWLETLVNPVGGLLVALLRVTRMSFVVTKSMEEAWSPTWPPYWATCAIFLAQFVGFEALAYVKDRLATRPLPYARSRLGAKREAALDDDVAAERARVLALFADAGSARAAGAGRGRQSGLRRARRGRPPRAGALTDELASDALAPPAVAETTEACDRDGLLVREVRKIFPPKRLGQRAIEAVQNVTFGVRSGEVFGLLGANGAGKTTTMAVVTRALEPTSGDAAIGGRSVLDDFGAASKRLGLVNQHNTLWDALSCRDHLRLFAGLRGSGAAGAGVVDATLDRVELLAHGDKPAGRLSGGMKRKLCCAAALVGDPRIVLLDEPSAGLDPVSQRNLWNLIKSTMAGRAVVLTTHSMVEADVLCDRIAIQVAGQLHCLGTPAHLKAKYASGYELVVKVDEARSKTSQDDADAAAAVSAFAAERLGATEVSADAGTLTYELPPRPGAELLADAFAAFDGDRRAELRVAEFAVVQASLEKVFIRIVAGESGDIHEQSSLGRRVAGDLQADDDDAERDVDDFVFAEPTCCRCSRFAHNTLAKYHASCCCVMSVYQILGSIGAPWIVFNTGLLTIAFHLFSAITNCVGVCCIQAPPKDA</sequence>
<feature type="transmembrane region" description="Helical" evidence="11">
    <location>
        <begin position="1267"/>
        <end position="1286"/>
    </location>
</feature>
<feature type="transmembrane region" description="Helical" evidence="11">
    <location>
        <begin position="2071"/>
        <end position="2091"/>
    </location>
</feature>
<dbReference type="InterPro" id="IPR026082">
    <property type="entry name" value="ABCA"/>
</dbReference>
<dbReference type="Proteomes" id="UP001363151">
    <property type="component" value="Unassembled WGS sequence"/>
</dbReference>
<evidence type="ECO:0000256" key="12">
    <source>
        <dbReference type="SAM" id="SignalP"/>
    </source>
</evidence>
<evidence type="ECO:0000256" key="2">
    <source>
        <dbReference type="ARBA" id="ARBA00008869"/>
    </source>
</evidence>
<evidence type="ECO:0000256" key="4">
    <source>
        <dbReference type="ARBA" id="ARBA00022692"/>
    </source>
</evidence>
<keyword evidence="7" id="KW-0067">ATP-binding</keyword>
<feature type="transmembrane region" description="Helical" evidence="11">
    <location>
        <begin position="1227"/>
        <end position="1247"/>
    </location>
</feature>
<feature type="transmembrane region" description="Helical" evidence="11">
    <location>
        <begin position="1426"/>
        <end position="1450"/>
    </location>
</feature>
<keyword evidence="12" id="KW-0732">Signal</keyword>
<dbReference type="InterPro" id="IPR013525">
    <property type="entry name" value="ABC2_TM"/>
</dbReference>
<feature type="transmembrane region" description="Helical" evidence="11">
    <location>
        <begin position="541"/>
        <end position="562"/>
    </location>
</feature>
<feature type="transmembrane region" description="Helical" evidence="11">
    <location>
        <begin position="473"/>
        <end position="501"/>
    </location>
</feature>
<feature type="transmembrane region" description="Helical" evidence="11">
    <location>
        <begin position="376"/>
        <end position="399"/>
    </location>
</feature>
<keyword evidence="3" id="KW-0813">Transport</keyword>
<dbReference type="CDD" id="cd03263">
    <property type="entry name" value="ABC_subfamily_A"/>
    <property type="match status" value="2"/>
</dbReference>